<dbReference type="AlphaFoldDB" id="A0A814F9Z8"/>
<sequence length="190" mass="19614">MDGKTIALAFVKALPKANGWELAMLSATAGSVVKVAIDGGKLLYSAVKNIYLWWKGEVSGKRCVKGITDATAALLGTLSGFSSGAAIGTAICPIVGTLIGGFVGGLVGSTVLGKISESLTCKFFDLPKTVALENAYKTLGLTQSCSNSEINSAYRRLALTCHPDKGGSAKAWSELESALALIRQARGEGI</sequence>
<gene>
    <name evidence="2" type="ORF">JYZ213_LOCUS14806</name>
    <name evidence="3" type="ORF">OXD698_LOCUS11983</name>
</gene>
<evidence type="ECO:0000313" key="2">
    <source>
        <dbReference type="EMBL" id="CAF0978771.1"/>
    </source>
</evidence>
<evidence type="ECO:0000313" key="4">
    <source>
        <dbReference type="Proteomes" id="UP000663845"/>
    </source>
</evidence>
<proteinExistence type="predicted"/>
<dbReference type="PROSITE" id="PS50076">
    <property type="entry name" value="DNAJ_2"/>
    <property type="match status" value="1"/>
</dbReference>
<evidence type="ECO:0000313" key="3">
    <source>
        <dbReference type="EMBL" id="CAF3696577.1"/>
    </source>
</evidence>
<evidence type="ECO:0000259" key="1">
    <source>
        <dbReference type="PROSITE" id="PS50076"/>
    </source>
</evidence>
<dbReference type="Gene3D" id="1.10.287.110">
    <property type="entry name" value="DnaJ domain"/>
    <property type="match status" value="1"/>
</dbReference>
<dbReference type="Pfam" id="PF00226">
    <property type="entry name" value="DnaJ"/>
    <property type="match status" value="1"/>
</dbReference>
<dbReference type="Proteomes" id="UP000663844">
    <property type="component" value="Unassembled WGS sequence"/>
</dbReference>
<feature type="domain" description="J" evidence="1">
    <location>
        <begin position="134"/>
        <end position="187"/>
    </location>
</feature>
<dbReference type="CDD" id="cd06257">
    <property type="entry name" value="DnaJ"/>
    <property type="match status" value="1"/>
</dbReference>
<dbReference type="Proteomes" id="UP000663845">
    <property type="component" value="Unassembled WGS sequence"/>
</dbReference>
<dbReference type="PRINTS" id="PR00625">
    <property type="entry name" value="JDOMAIN"/>
</dbReference>
<dbReference type="SUPFAM" id="SSF46565">
    <property type="entry name" value="Chaperone J-domain"/>
    <property type="match status" value="1"/>
</dbReference>
<organism evidence="2 4">
    <name type="scientific">Adineta steineri</name>
    <dbReference type="NCBI Taxonomy" id="433720"/>
    <lineage>
        <taxon>Eukaryota</taxon>
        <taxon>Metazoa</taxon>
        <taxon>Spiralia</taxon>
        <taxon>Gnathifera</taxon>
        <taxon>Rotifera</taxon>
        <taxon>Eurotatoria</taxon>
        <taxon>Bdelloidea</taxon>
        <taxon>Adinetida</taxon>
        <taxon>Adinetidae</taxon>
        <taxon>Adineta</taxon>
    </lineage>
</organism>
<reference evidence="2" key="1">
    <citation type="submission" date="2021-02" db="EMBL/GenBank/DDBJ databases">
        <authorList>
            <person name="Nowell W R."/>
        </authorList>
    </citation>
    <scope>NUCLEOTIDE SEQUENCE</scope>
</reference>
<accession>A0A814F9Z8</accession>
<comment type="caution">
    <text evidence="2">The sequence shown here is derived from an EMBL/GenBank/DDBJ whole genome shotgun (WGS) entry which is preliminary data.</text>
</comment>
<dbReference type="InterPro" id="IPR036869">
    <property type="entry name" value="J_dom_sf"/>
</dbReference>
<name>A0A814F9Z8_9BILA</name>
<dbReference type="EMBL" id="CAJNOG010000125">
    <property type="protein sequence ID" value="CAF0978771.1"/>
    <property type="molecule type" value="Genomic_DNA"/>
</dbReference>
<protein>
    <recommendedName>
        <fullName evidence="1">J domain-containing protein</fullName>
    </recommendedName>
</protein>
<dbReference type="InterPro" id="IPR001623">
    <property type="entry name" value="DnaJ_domain"/>
</dbReference>
<dbReference type="EMBL" id="CAJOAZ010000684">
    <property type="protein sequence ID" value="CAF3696577.1"/>
    <property type="molecule type" value="Genomic_DNA"/>
</dbReference>
<dbReference type="SMART" id="SM00271">
    <property type="entry name" value="DnaJ"/>
    <property type="match status" value="1"/>
</dbReference>